<evidence type="ECO:0000256" key="3">
    <source>
        <dbReference type="SAM" id="SignalP"/>
    </source>
</evidence>
<dbReference type="PANTHER" id="PTHR15678">
    <property type="entry name" value="ANTIGEN MLAA-22-RELATED"/>
    <property type="match status" value="1"/>
</dbReference>
<feature type="region of interest" description="Disordered" evidence="2">
    <location>
        <begin position="2472"/>
        <end position="2497"/>
    </location>
</feature>
<dbReference type="PANTHER" id="PTHR15678:SF6">
    <property type="entry name" value="BRIDGE-LIKE LIPID TRANSFER PROTEIN FAMILY MEMBER 2"/>
    <property type="match status" value="1"/>
</dbReference>
<feature type="region of interest" description="Disordered" evidence="2">
    <location>
        <begin position="3147"/>
        <end position="3216"/>
    </location>
</feature>
<feature type="region of interest" description="Disordered" evidence="2">
    <location>
        <begin position="1118"/>
        <end position="1157"/>
    </location>
</feature>
<dbReference type="EMBL" id="LHPF02000001">
    <property type="protein sequence ID" value="PSC76165.1"/>
    <property type="molecule type" value="Genomic_DNA"/>
</dbReference>
<feature type="compositionally biased region" description="Low complexity" evidence="2">
    <location>
        <begin position="2473"/>
        <end position="2487"/>
    </location>
</feature>
<feature type="region of interest" description="Disordered" evidence="2">
    <location>
        <begin position="2411"/>
        <end position="2456"/>
    </location>
</feature>
<feature type="region of interest" description="Disordered" evidence="2">
    <location>
        <begin position="2077"/>
        <end position="2098"/>
    </location>
</feature>
<feature type="compositionally biased region" description="Low complexity" evidence="2">
    <location>
        <begin position="1135"/>
        <end position="1154"/>
    </location>
</feature>
<organism evidence="5 6">
    <name type="scientific">Micractinium conductrix</name>
    <dbReference type="NCBI Taxonomy" id="554055"/>
    <lineage>
        <taxon>Eukaryota</taxon>
        <taxon>Viridiplantae</taxon>
        <taxon>Chlorophyta</taxon>
        <taxon>core chlorophytes</taxon>
        <taxon>Trebouxiophyceae</taxon>
        <taxon>Chlorellales</taxon>
        <taxon>Chlorellaceae</taxon>
        <taxon>Chlorella clade</taxon>
        <taxon>Micractinium</taxon>
    </lineage>
</organism>
<feature type="compositionally biased region" description="Low complexity" evidence="2">
    <location>
        <begin position="2746"/>
        <end position="2755"/>
    </location>
</feature>
<feature type="region of interest" description="Disordered" evidence="2">
    <location>
        <begin position="3006"/>
        <end position="3025"/>
    </location>
</feature>
<feature type="region of interest" description="Disordered" evidence="2">
    <location>
        <begin position="216"/>
        <end position="236"/>
    </location>
</feature>
<feature type="region of interest" description="Disordered" evidence="2">
    <location>
        <begin position="328"/>
        <end position="350"/>
    </location>
</feature>
<comment type="caution">
    <text evidence="5">The sequence shown here is derived from an EMBL/GenBank/DDBJ whole genome shotgun (WGS) entry which is preliminary data.</text>
</comment>
<name>A0A2P6VQ31_9CHLO</name>
<feature type="region of interest" description="Disordered" evidence="2">
    <location>
        <begin position="2727"/>
        <end position="2767"/>
    </location>
</feature>
<sequence>MGALLLLLLLAALLVGAAASWKRLLGLAVSRFANGRAFRLTVGEFFFAGLADVRLQLHVGPVREVRISRLALGLASSDGGGCGAWTLQALLGGQLLLPVSLRGVSLRLAPPPPKPAPDAALARAPAAAADAVPAGGAGGASSANARFHSGSGGARKAWTLRGPLALLAHVPLRLEGLTVLDEERGVQVTLQLASLSLNGVQQLLLEGLAAGLLPAGGPASSSAPSSPTKAGTPSRRQAAPALPLLGQATFLQVERLLLEHQHDGSFSLQQLQLPAAGAPAAGAAAGAPAAGAAAAGLQRLSFELGAVSLTVGRQLLVWARQQQAAAAEGKRHRASNQPLAAAPSQPTDKRERLTRLLALLPRETEITADSCSVASDSGTGELPLAAAFGLRGIRCRLAKPATEAAEGSGRGGAALASVAAGWQHLAFNLGAGGGSQSLPSALAMSSSAAEWSLELADAARSSGDGGGSSTQPVQLSVAGQVSIGALNTDVCHPAVQPLVSQLREALAATRSALQPTAVTATQVVAAVPSSSSGAAEQAAQQAAQAQRTAPLLAEWQGTVQLGDGSRLVFTDAAGRCCWSSGLASCRLAARGGGSGASPTAVSGTFEVVGIEMHAVATALASLAGERPPAEAAADQQAPPQMLAAKLLRVEVEHAFRRREQQQPRAGAAAASTAVDASTSGVHLLLQQQQLATLASVVVSLLPPPKEQPCTPEEAAAAADSLLQAASLAAMAAAAAAMAPTSASKRRARLPRLSFTCSDTLVLLPTTVVVPAEHAAGGQLLLLPAAPALVISSVSGGLGSAGVASLAAEGCCLLYCEGPASQRFPSSTDALREHAKVAVLSVDEAVFRQHAPAVPALPGSAAGGSAGPRLEVGTVTATADGDALLCLAAVADSAAQQLAVALAASPCADTPPRRRRRGAHERPPRHPLTVSLVQLRLTQPLCPGRDMVLEVSAVSAVVGAQQGCRHSVSTSVALLTIDDKPVLRWRSLAASLALPEPTAGHMPARALPLALPTAQAGGQSEQAEAEGAGRGFDAYQRARLEAWLEADAATAPAGGAADAVASSAAAALGPGPASVLDATLSGIELIVPHNGEPGPSQRYCELYMKALETAMEQHLHRLKQQLKQRRRSTAAQSADEGGALSGGEAPSAGGEAAPPRGQRSLFPMQINVDAADVALRFEHHPLEAWLATRGPLLRQMAVQQHLWGEVAATVQPLDSASPLHAAMVENAFTSVARATQQAWDGLMQEQLQLYRSKLRCLGSTRGSGSGDGSSASAPGAAPAAGPAPDLMLLTCSRLRGLAVLCAGSPEARAAAEAQIAAVDPPSQGVPMSKVLKLHADVAAADFTMRLAGTSKPFVGAAGARLSGTAAVARQATAPPQTTERRLPVGAHRSVLIPVTVKGSRPVFKFYTDLQLETEALSVCHSQGLEPALALVGLAGKRLAPGDPDKTVARPPPIPWWDDLRYTWRGQVGLAVQRFELTLGCTNDPDIRQTSERMEVEARDLRGHLLSGDYQLSLADLRVTLHRSAGVQQLGGTLLALPFVHAPRASVRLGVDWKLPQGRSPNDHHLFPLAPPPTGKLQGPVHAGVLYKSESFDVTLHAELGGAGPEGAAGAAAAVGFLGGHQIQWMKQYVAMMQRMPPQLRQVNRRGTFFWRKPPAGGVPKKGIGKLIHQFVLRIGASPLEIAHFAADPEDTSHGVRLKAPACTYAATYLLNQPMPSFLKLPPHAKRSKRPEATRSVSVNMDVIADAVTVHRAAAAAGLPDDEGPGGSSLAGVLRHASSSGASALMAAAGAAASGGATPRQGAAAAAPALPVGGGSPNGAVGAGGGGHVSWAPGLEQEEEEHDPAMVSLLDQPSLLDDLFAPAASTREQQPIISAGSVGVTQDPLAPAGAPAAVAELADALAAALEPQGSRPLRVLISDCRVHADQEARDAVWGAVEHLIAAFTSSGSQQRRNLSAATNAQSLAISPSPSPSVMLTTSPSMPWCSCSPAAQLKRQISVSELQRSASQLTPGASLTAEPRALPPVAPTTGHRRSGSADSAQLTPGGGSGGAAATPAPAVRADSSNELLALLLEQQATQRDTGAVAAAGEGGAGGEPGSQALLHPGMEELEEEEEEPLSSPADDRHGQLRYIVEVEGLQINCEAAGAQGRLLLAARSGRLRGMHIPDTGVNVTALLMEEVSAYVTHTDVDPDAPLLWLTPTPSGYQVPQQQGMLPVRRVFDPIQISLRHSKVGSNANPRRRSAMSSRGSRHRSPGVAGFGASGRGEELLLRVPEVVAALDSRDFEVLIDVITMLQSSGPIVETVGAEAHLLAELEGEEVEEARRLYALLRQQLLELRLASLELRASLGLQPFATSLAAAAGAGGLGMPPLEVTHFLVSDSADFVAVQFSTAAELSVAMREHLAAASGAAAVAEAEHGSIPGGGEPSRTAGAAGPAPPSPRAPLSPMPSPSPVQLASHARWRQEVEDALEAAVREEQALQAQQAAGSGASGATAGGSASGSAGASASAVRVAEHIAERQREQAQALLLRWVEQQEGGAFEAIDKTKETLLALKVVARKRQQKHSASRVLLAVDRVVWRMCTPSRDPFMQITIRRWSLDKFKQKDHSGFAKFAIHRIEVLETRGTLGAGPGIDAGVIMSVWNPDASWERDDMLRVVMTMGVPTQTYVIYDHLDVILHPIAFHLTEALAMAAWEYFFPREDEAKARAAADFARSVAVPAAAAARHRRSATALPEFAASHQGSPIPGSPSKRMQQAWGESSQAGSGGQSPMLAGTPRAAGIINAGWRSAPTKLARRSASAGGEPPLAAAGGAALSRQGTGGGAEWSQAAADAESAAAAAGSLASFSQQPFAQQLQRPGAAGGPGLYRTSAAGGPPQLERASDSMPGGRLFRPLSSHSLVPSEGASGRSHVPGHRKVRFVHVKINRAHCRATYEGYPLTFTDLKLVLDNRTYANIEGRWRDLFNKMKWDTVKSVVKSVAGLQGRKFKELLPEGYGGEEGEGGGRRKPGLFRQLQQGLKGRREDGAAGEAAMSREELREQHNRRMLFGEAPPVQRRAALPPAPAGSGPLASGGGAALPQAEPPFPAPVAGGSPTALPAAQQQQQQQPASGGVSPGASPSARQSLDEVAEAGEHFAAQLGPLGTGAFGGGRGLLVQLPAEAPLDGGEPQSSAAGGAGADPAAAALLGVAGDGDGGGMRQAVKTPRWAKQLASKAQKGLTKLRDSLQE</sequence>
<feature type="compositionally biased region" description="Low complexity" evidence="2">
    <location>
        <begin position="3167"/>
        <end position="3177"/>
    </location>
</feature>
<dbReference type="STRING" id="554055.A0A2P6VQ31"/>
<dbReference type="OrthoDB" id="514036at2759"/>
<feature type="region of interest" description="Disordered" evidence="2">
    <location>
        <begin position="2784"/>
        <end position="2819"/>
    </location>
</feature>
<feature type="region of interest" description="Disordered" evidence="2">
    <location>
        <begin position="3046"/>
        <end position="3121"/>
    </location>
</feature>
<evidence type="ECO:0000313" key="5">
    <source>
        <dbReference type="EMBL" id="PSC76165.1"/>
    </source>
</evidence>
<feature type="chain" id="PRO_5015119672" description="FMP27/BLTP2/Hobbit GFWDK motif-containing RBG unit domain-containing protein" evidence="3">
    <location>
        <begin position="20"/>
        <end position="3216"/>
    </location>
</feature>
<feature type="compositionally biased region" description="Low complexity" evidence="2">
    <location>
        <begin position="3087"/>
        <end position="3110"/>
    </location>
</feature>
<reference evidence="5 6" key="1">
    <citation type="journal article" date="2018" name="Plant J.">
        <title>Genome sequences of Chlorella sorokiniana UTEX 1602 and Micractinium conductrix SAG 241.80: implications to maltose excretion by a green alga.</title>
        <authorList>
            <person name="Arriola M.B."/>
            <person name="Velmurugan N."/>
            <person name="Zhang Y."/>
            <person name="Plunkett M.H."/>
            <person name="Hondzo H."/>
            <person name="Barney B.M."/>
        </authorList>
    </citation>
    <scope>NUCLEOTIDE SEQUENCE [LARGE SCALE GENOMIC DNA]</scope>
    <source>
        <strain evidence="5 6">SAG 241.80</strain>
    </source>
</reference>
<accession>A0A2P6VQ31</accession>
<feature type="compositionally biased region" description="Basic residues" evidence="2">
    <location>
        <begin position="1118"/>
        <end position="1127"/>
    </location>
</feature>
<evidence type="ECO:0000313" key="6">
    <source>
        <dbReference type="Proteomes" id="UP000239649"/>
    </source>
</evidence>
<evidence type="ECO:0000259" key="4">
    <source>
        <dbReference type="SMART" id="SM01214"/>
    </source>
</evidence>
<proteinExistence type="predicted"/>
<evidence type="ECO:0000256" key="2">
    <source>
        <dbReference type="SAM" id="MobiDB-lite"/>
    </source>
</evidence>
<evidence type="ECO:0000256" key="1">
    <source>
        <dbReference type="SAM" id="Coils"/>
    </source>
</evidence>
<dbReference type="InterPro" id="IPR019441">
    <property type="entry name" value="FMP27/BLTP2/Hobbit_GFWDK_RBG"/>
</dbReference>
<dbReference type="InterPro" id="IPR045167">
    <property type="entry name" value="Hobbit"/>
</dbReference>
<keyword evidence="1" id="KW-0175">Coiled coil</keyword>
<feature type="signal peptide" evidence="3">
    <location>
        <begin position="1"/>
        <end position="19"/>
    </location>
</feature>
<gene>
    <name evidence="5" type="ORF">C2E20_0534</name>
</gene>
<feature type="compositionally biased region" description="Polar residues" evidence="2">
    <location>
        <begin position="2001"/>
        <end position="2010"/>
    </location>
</feature>
<keyword evidence="6" id="KW-1185">Reference proteome</keyword>
<feature type="coiled-coil region" evidence="1">
    <location>
        <begin position="2308"/>
        <end position="2335"/>
    </location>
</feature>
<feature type="region of interest" description="Disordered" evidence="2">
    <location>
        <begin position="2001"/>
        <end position="2056"/>
    </location>
</feature>
<dbReference type="SMART" id="SM01214">
    <property type="entry name" value="Fmp27_GFWDK"/>
    <property type="match status" value="1"/>
</dbReference>
<keyword evidence="3" id="KW-0732">Signal</keyword>
<dbReference type="Pfam" id="PF10344">
    <property type="entry name" value="Hobbit"/>
    <property type="match status" value="3"/>
</dbReference>
<feature type="compositionally biased region" description="Basic residues" evidence="2">
    <location>
        <begin position="2234"/>
        <end position="2249"/>
    </location>
</feature>
<dbReference type="Proteomes" id="UP000239649">
    <property type="component" value="Unassembled WGS sequence"/>
</dbReference>
<feature type="compositionally biased region" description="Low complexity" evidence="2">
    <location>
        <begin position="2789"/>
        <end position="2807"/>
    </location>
</feature>
<feature type="compositionally biased region" description="Pro residues" evidence="2">
    <location>
        <begin position="2430"/>
        <end position="2446"/>
    </location>
</feature>
<protein>
    <recommendedName>
        <fullName evidence="4">FMP27/BLTP2/Hobbit GFWDK motif-containing RBG unit domain-containing protein</fullName>
    </recommendedName>
</protein>
<feature type="domain" description="FMP27/BLTP2/Hobbit GFWDK motif-containing RBG unit" evidence="4">
    <location>
        <begin position="1340"/>
        <end position="1486"/>
    </location>
</feature>
<feature type="region of interest" description="Disordered" evidence="2">
    <location>
        <begin position="2227"/>
        <end position="2254"/>
    </location>
</feature>
<feature type="region of interest" description="Disordered" evidence="2">
    <location>
        <begin position="2841"/>
        <end position="2903"/>
    </location>
</feature>